<dbReference type="eggNOG" id="ENOG5032S9X">
    <property type="taxonomic scope" value="Bacteria"/>
</dbReference>
<dbReference type="OrthoDB" id="8795357at2"/>
<dbReference type="RefSeq" id="WP_021069296.1">
    <property type="nucleotide sequence ID" value="NZ_ATDL01000006.1"/>
</dbReference>
<dbReference type="InterPro" id="IPR043767">
    <property type="entry name" value="DUF5713"/>
</dbReference>
<dbReference type="AlphaFoldDB" id="U2J662"/>
<reference evidence="1 2" key="1">
    <citation type="journal article" date="2013" name="Genome Announc.">
        <title>The Draft Genome Sequence of Sphingomonas paucimobilis Strain HER1398 (Proteobacteria), Host to the Giant PAU Phage, Indicates That It Is a Member of the Genus Sphingobacterium (Bacteroidetes).</title>
        <authorList>
            <person name="White R.A.III."/>
            <person name="Suttle C.A."/>
        </authorList>
    </citation>
    <scope>NUCLEOTIDE SEQUENCE [LARGE SCALE GENOMIC DNA]</scope>
    <source>
        <strain evidence="1 2">HER1398</strain>
    </source>
</reference>
<protein>
    <submittedName>
        <fullName evidence="1">Uncharacterized protein</fullName>
    </submittedName>
</protein>
<gene>
    <name evidence="1" type="ORF">M472_16830</name>
</gene>
<dbReference type="Proteomes" id="UP000016584">
    <property type="component" value="Unassembled WGS sequence"/>
</dbReference>
<sequence length="118" mass="13594">MKKHQEELTNEKTKNYSFLEEMYQDSYFPKNCVDMGKDILVDLCAQIEESTPANLEELYQLTHTATEKFNDLVEVFDDHDSEIETVARDCIGTDFSFIAASYGFTEADGEELISGRDW</sequence>
<evidence type="ECO:0000313" key="1">
    <source>
        <dbReference type="EMBL" id="ERJ60419.1"/>
    </source>
</evidence>
<dbReference type="PATRIC" id="fig|1346330.5.peg.1118"/>
<dbReference type="EMBL" id="ATDL01000006">
    <property type="protein sequence ID" value="ERJ60419.1"/>
    <property type="molecule type" value="Genomic_DNA"/>
</dbReference>
<accession>U2J662</accession>
<name>U2J662_9SPHI</name>
<comment type="caution">
    <text evidence="1">The sequence shown here is derived from an EMBL/GenBank/DDBJ whole genome shotgun (WGS) entry which is preliminary data.</text>
</comment>
<organism evidence="1 2">
    <name type="scientific">Sphingobacterium paucimobilis HER1398</name>
    <dbReference type="NCBI Taxonomy" id="1346330"/>
    <lineage>
        <taxon>Bacteria</taxon>
        <taxon>Pseudomonadati</taxon>
        <taxon>Bacteroidota</taxon>
        <taxon>Sphingobacteriia</taxon>
        <taxon>Sphingobacteriales</taxon>
        <taxon>Sphingobacteriaceae</taxon>
        <taxon>Sphingobacterium</taxon>
    </lineage>
</organism>
<keyword evidence="2" id="KW-1185">Reference proteome</keyword>
<dbReference type="STRING" id="1346330.M472_16830"/>
<dbReference type="Pfam" id="PF18977">
    <property type="entry name" value="DUF5713"/>
    <property type="match status" value="1"/>
</dbReference>
<proteinExistence type="predicted"/>
<evidence type="ECO:0000313" key="2">
    <source>
        <dbReference type="Proteomes" id="UP000016584"/>
    </source>
</evidence>